<accession>X1AQW8</accession>
<gene>
    <name evidence="1" type="ORF">S01H4_34599</name>
</gene>
<evidence type="ECO:0000313" key="1">
    <source>
        <dbReference type="EMBL" id="GAG74708.1"/>
    </source>
</evidence>
<comment type="caution">
    <text evidence="1">The sequence shown here is derived from an EMBL/GenBank/DDBJ whole genome shotgun (WGS) entry which is preliminary data.</text>
</comment>
<organism evidence="1">
    <name type="scientific">marine sediment metagenome</name>
    <dbReference type="NCBI Taxonomy" id="412755"/>
    <lineage>
        <taxon>unclassified sequences</taxon>
        <taxon>metagenomes</taxon>
        <taxon>ecological metagenomes</taxon>
    </lineage>
</organism>
<name>X1AQW8_9ZZZZ</name>
<sequence length="67" mass="7513">MLKRIQLVNGNTLYINTDLVTLVESHPTNAHRVKITLACGTVLDVVGNQVGWVERLAPFEPLNPREF</sequence>
<dbReference type="AlphaFoldDB" id="X1AQW8"/>
<reference evidence="1" key="1">
    <citation type="journal article" date="2014" name="Front. Microbiol.">
        <title>High frequency of phylogenetically diverse reductive dehalogenase-homologous genes in deep subseafloor sedimentary metagenomes.</title>
        <authorList>
            <person name="Kawai M."/>
            <person name="Futagami T."/>
            <person name="Toyoda A."/>
            <person name="Takaki Y."/>
            <person name="Nishi S."/>
            <person name="Hori S."/>
            <person name="Arai W."/>
            <person name="Tsubouchi T."/>
            <person name="Morono Y."/>
            <person name="Uchiyama I."/>
            <person name="Ito T."/>
            <person name="Fujiyama A."/>
            <person name="Inagaki F."/>
            <person name="Takami H."/>
        </authorList>
    </citation>
    <scope>NUCLEOTIDE SEQUENCE</scope>
    <source>
        <strain evidence="1">Expedition CK06-06</strain>
    </source>
</reference>
<dbReference type="EMBL" id="BART01018322">
    <property type="protein sequence ID" value="GAG74708.1"/>
    <property type="molecule type" value="Genomic_DNA"/>
</dbReference>
<protein>
    <submittedName>
        <fullName evidence="1">Uncharacterized protein</fullName>
    </submittedName>
</protein>
<proteinExistence type="predicted"/>